<sequence>MVKFTLPLLVLAITTCVAAAPGASKTTFSFEQWVEDIIANPDTALTVDEAIAAAQAADVVGSAGGLRKRVRCDQESIGWPRAPGRDAAACVDDLARKGNSGVNCGIGNNVFNIQMCRIGGAQIVGSKSNPSQQSANCNDVARTAGIVFDNCWRSDDTIVGSEICITNNQMQINVLGL</sequence>
<dbReference type="GeneID" id="98179303"/>
<feature type="signal peptide" evidence="1">
    <location>
        <begin position="1"/>
        <end position="19"/>
    </location>
</feature>
<proteinExistence type="predicted"/>
<evidence type="ECO:0000256" key="1">
    <source>
        <dbReference type="SAM" id="SignalP"/>
    </source>
</evidence>
<reference evidence="2 3" key="1">
    <citation type="submission" date="2024-09" db="EMBL/GenBank/DDBJ databases">
        <title>Itraconazole resistance in Madurella fahalii resulting from another homologue of gene encoding cytochrome P450 14-alpha sterol demethylase (CYP51).</title>
        <authorList>
            <person name="Yoshioka I."/>
            <person name="Fahal A.H."/>
            <person name="Kaneko S."/>
            <person name="Yaguchi T."/>
        </authorList>
    </citation>
    <scope>NUCLEOTIDE SEQUENCE [LARGE SCALE GENOMIC DNA]</scope>
    <source>
        <strain evidence="2 3">IFM 68171</strain>
    </source>
</reference>
<accession>A0ABQ0GKQ7</accession>
<dbReference type="EMBL" id="BAAFSV010000005">
    <property type="protein sequence ID" value="GAB1318350.1"/>
    <property type="molecule type" value="Genomic_DNA"/>
</dbReference>
<dbReference type="RefSeq" id="XP_070920081.1">
    <property type="nucleotide sequence ID" value="XM_071063980.1"/>
</dbReference>
<evidence type="ECO:0000313" key="2">
    <source>
        <dbReference type="EMBL" id="GAB1318350.1"/>
    </source>
</evidence>
<name>A0ABQ0GKQ7_9PEZI</name>
<dbReference type="PANTHER" id="PTHR39603">
    <property type="entry name" value="CYANOVIRIN-N DOMAIN-CONTAINING PROTEIN"/>
    <property type="match status" value="1"/>
</dbReference>
<keyword evidence="1" id="KW-0732">Signal</keyword>
<evidence type="ECO:0000313" key="3">
    <source>
        <dbReference type="Proteomes" id="UP001628179"/>
    </source>
</evidence>
<protein>
    <submittedName>
        <fullName evidence="2">Uncharacterized protein</fullName>
    </submittedName>
</protein>
<feature type="chain" id="PRO_5046929144" evidence="1">
    <location>
        <begin position="20"/>
        <end position="177"/>
    </location>
</feature>
<dbReference type="Proteomes" id="UP001628179">
    <property type="component" value="Unassembled WGS sequence"/>
</dbReference>
<organism evidence="2 3">
    <name type="scientific">Madurella fahalii</name>
    <dbReference type="NCBI Taxonomy" id="1157608"/>
    <lineage>
        <taxon>Eukaryota</taxon>
        <taxon>Fungi</taxon>
        <taxon>Dikarya</taxon>
        <taxon>Ascomycota</taxon>
        <taxon>Pezizomycotina</taxon>
        <taxon>Sordariomycetes</taxon>
        <taxon>Sordariomycetidae</taxon>
        <taxon>Sordariales</taxon>
        <taxon>Sordariales incertae sedis</taxon>
        <taxon>Madurella</taxon>
    </lineage>
</organism>
<dbReference type="PANTHER" id="PTHR39603:SF1">
    <property type="entry name" value="CYANOVIRIN-N DOMAIN-CONTAINING PROTEIN"/>
    <property type="match status" value="1"/>
</dbReference>
<comment type="caution">
    <text evidence="2">The sequence shown here is derived from an EMBL/GenBank/DDBJ whole genome shotgun (WGS) entry which is preliminary data.</text>
</comment>
<gene>
    <name evidence="2" type="ORF">MFIFM68171_08560</name>
</gene>
<keyword evidence="3" id="KW-1185">Reference proteome</keyword>